<sequence length="198" mass="22318">MTKFVKLSNGPKDHGKGRCRDACLGSLEKLGLSDIDLYLIHWPGTQGHAPGDAGNPTRRLESWRDMEQLYKQGKCRAIGVSNYTERHLTELLDQCEIAPHVLQAYSSLGTTVSPEQKNKLLHDETVLSVSKEVNRSPALVLLRWAVQQSIGVIPKSTNLEHIRSNLEVFDFKLTNGQMDKLTSLDQQHHYCWNSETVL</sequence>
<dbReference type="EMBL" id="CP111012">
    <property type="protein sequence ID" value="WAQ94704.1"/>
    <property type="molecule type" value="Genomic_DNA"/>
</dbReference>
<dbReference type="PANTHER" id="PTHR43827">
    <property type="entry name" value="2,5-DIKETO-D-GLUCONIC ACID REDUCTASE"/>
    <property type="match status" value="1"/>
</dbReference>
<evidence type="ECO:0000259" key="4">
    <source>
        <dbReference type="Pfam" id="PF00248"/>
    </source>
</evidence>
<comment type="similarity">
    <text evidence="1">Belongs to the aldo/keto reductase family.</text>
</comment>
<dbReference type="Proteomes" id="UP001164746">
    <property type="component" value="Chromosome 1"/>
</dbReference>
<evidence type="ECO:0000313" key="6">
    <source>
        <dbReference type="Proteomes" id="UP001164746"/>
    </source>
</evidence>
<reference evidence="5" key="1">
    <citation type="submission" date="2022-11" db="EMBL/GenBank/DDBJ databases">
        <title>Centuries of genome instability and evolution in soft-shell clam transmissible cancer (bioRxiv).</title>
        <authorList>
            <person name="Hart S.F.M."/>
            <person name="Yonemitsu M.A."/>
            <person name="Giersch R.M."/>
            <person name="Beal B.F."/>
            <person name="Arriagada G."/>
            <person name="Davis B.W."/>
            <person name="Ostrander E.A."/>
            <person name="Goff S.P."/>
            <person name="Metzger M.J."/>
        </authorList>
    </citation>
    <scope>NUCLEOTIDE SEQUENCE</scope>
    <source>
        <strain evidence="5">MELC-2E11</strain>
        <tissue evidence="5">Siphon/mantle</tissue>
    </source>
</reference>
<dbReference type="PRINTS" id="PR00069">
    <property type="entry name" value="ALDKETRDTASE"/>
</dbReference>
<evidence type="ECO:0000256" key="1">
    <source>
        <dbReference type="ARBA" id="ARBA00007905"/>
    </source>
</evidence>
<dbReference type="Pfam" id="PF00248">
    <property type="entry name" value="Aldo_ket_red"/>
    <property type="match status" value="2"/>
</dbReference>
<organism evidence="5 6">
    <name type="scientific">Mya arenaria</name>
    <name type="common">Soft-shell clam</name>
    <dbReference type="NCBI Taxonomy" id="6604"/>
    <lineage>
        <taxon>Eukaryota</taxon>
        <taxon>Metazoa</taxon>
        <taxon>Spiralia</taxon>
        <taxon>Lophotrochozoa</taxon>
        <taxon>Mollusca</taxon>
        <taxon>Bivalvia</taxon>
        <taxon>Autobranchia</taxon>
        <taxon>Heteroconchia</taxon>
        <taxon>Euheterodonta</taxon>
        <taxon>Imparidentia</taxon>
        <taxon>Neoheterodontei</taxon>
        <taxon>Myida</taxon>
        <taxon>Myoidea</taxon>
        <taxon>Myidae</taxon>
        <taxon>Mya</taxon>
    </lineage>
</organism>
<dbReference type="InterPro" id="IPR020471">
    <property type="entry name" value="AKR"/>
</dbReference>
<dbReference type="PROSITE" id="PS00062">
    <property type="entry name" value="ALDOKETO_REDUCTASE_2"/>
    <property type="match status" value="1"/>
</dbReference>
<evidence type="ECO:0000313" key="5">
    <source>
        <dbReference type="EMBL" id="WAQ94704.1"/>
    </source>
</evidence>
<dbReference type="InterPro" id="IPR023210">
    <property type="entry name" value="NADP_OxRdtase_dom"/>
</dbReference>
<protein>
    <submittedName>
        <fullName evidence="5">Y1918-like protein</fullName>
    </submittedName>
</protein>
<proteinExistence type="inferred from homology"/>
<dbReference type="Gene3D" id="3.20.20.100">
    <property type="entry name" value="NADP-dependent oxidoreductase domain"/>
    <property type="match status" value="1"/>
</dbReference>
<dbReference type="InterPro" id="IPR036812">
    <property type="entry name" value="NAD(P)_OxRdtase_dom_sf"/>
</dbReference>
<dbReference type="SUPFAM" id="SSF51430">
    <property type="entry name" value="NAD(P)-linked oxidoreductase"/>
    <property type="match status" value="1"/>
</dbReference>
<keyword evidence="6" id="KW-1185">Reference proteome</keyword>
<dbReference type="PANTHER" id="PTHR43827:SF3">
    <property type="entry name" value="NADP-DEPENDENT OXIDOREDUCTASE DOMAIN-CONTAINING PROTEIN"/>
    <property type="match status" value="1"/>
</dbReference>
<feature type="domain" description="NADP-dependent oxidoreductase" evidence="4">
    <location>
        <begin position="119"/>
        <end position="185"/>
    </location>
</feature>
<gene>
    <name evidence="5" type="ORF">MAR_007175</name>
</gene>
<accession>A0ABY7DBL2</accession>
<feature type="domain" description="NADP-dependent oxidoreductase" evidence="4">
    <location>
        <begin position="2"/>
        <end position="108"/>
    </location>
</feature>
<keyword evidence="2" id="KW-0521">NADP</keyword>
<evidence type="ECO:0000256" key="2">
    <source>
        <dbReference type="ARBA" id="ARBA00022857"/>
    </source>
</evidence>
<evidence type="ECO:0000256" key="3">
    <source>
        <dbReference type="ARBA" id="ARBA00023002"/>
    </source>
</evidence>
<dbReference type="InterPro" id="IPR018170">
    <property type="entry name" value="Aldo/ket_reductase_CS"/>
</dbReference>
<name>A0ABY7DBL2_MYAAR</name>
<keyword evidence="3" id="KW-0560">Oxidoreductase</keyword>